<evidence type="ECO:0008006" key="5">
    <source>
        <dbReference type="Google" id="ProtNLM"/>
    </source>
</evidence>
<keyword evidence="4" id="KW-1185">Reference proteome</keyword>
<sequence>MNIRIPRAGSPVEPSTARPQGPVATEPAVAVRPPVAAEWSRGARTAAAGVLVAAPLLELVSGLLVSRSGDRAAWLVAVAADPGRPHLAAALALVALPLALGAVLVKVLLALRGSPRWAWTGAVLAAIGLIGHAVVVGMEMVEKAMVIGGLDPAAVVVAGEQLSPPVLVAAVMFIPCSVLGIVALVVALWRSRSVPRGALLLILAMLVLDLGLGWAAAGSALLVVANAWIAVTVLRGGGARPARAGARTGGSAG</sequence>
<evidence type="ECO:0000256" key="2">
    <source>
        <dbReference type="SAM" id="Phobius"/>
    </source>
</evidence>
<feature type="transmembrane region" description="Helical" evidence="2">
    <location>
        <begin position="46"/>
        <end position="66"/>
    </location>
</feature>
<proteinExistence type="predicted"/>
<evidence type="ECO:0000313" key="4">
    <source>
        <dbReference type="Proteomes" id="UP000239485"/>
    </source>
</evidence>
<keyword evidence="2" id="KW-0472">Membrane</keyword>
<feature type="transmembrane region" description="Helical" evidence="2">
    <location>
        <begin position="86"/>
        <end position="105"/>
    </location>
</feature>
<feature type="transmembrane region" description="Helical" evidence="2">
    <location>
        <begin position="166"/>
        <end position="189"/>
    </location>
</feature>
<organism evidence="3 4">
    <name type="scientific">Kineococcus xinjiangensis</name>
    <dbReference type="NCBI Taxonomy" id="512762"/>
    <lineage>
        <taxon>Bacteria</taxon>
        <taxon>Bacillati</taxon>
        <taxon>Actinomycetota</taxon>
        <taxon>Actinomycetes</taxon>
        <taxon>Kineosporiales</taxon>
        <taxon>Kineosporiaceae</taxon>
        <taxon>Kineococcus</taxon>
    </lineage>
</organism>
<gene>
    <name evidence="3" type="ORF">CLV92_11651</name>
</gene>
<keyword evidence="2" id="KW-1133">Transmembrane helix</keyword>
<reference evidence="3 4" key="1">
    <citation type="submission" date="2018-02" db="EMBL/GenBank/DDBJ databases">
        <title>Genomic Encyclopedia of Archaeal and Bacterial Type Strains, Phase II (KMG-II): from individual species to whole genera.</title>
        <authorList>
            <person name="Goeker M."/>
        </authorList>
    </citation>
    <scope>NUCLEOTIDE SEQUENCE [LARGE SCALE GENOMIC DNA]</scope>
    <source>
        <strain evidence="3 4">DSM 22857</strain>
    </source>
</reference>
<accession>A0A2S6IDB0</accession>
<evidence type="ECO:0000256" key="1">
    <source>
        <dbReference type="SAM" id="MobiDB-lite"/>
    </source>
</evidence>
<feature type="transmembrane region" description="Helical" evidence="2">
    <location>
        <begin position="117"/>
        <end position="138"/>
    </location>
</feature>
<feature type="region of interest" description="Disordered" evidence="1">
    <location>
        <begin position="1"/>
        <end position="25"/>
    </location>
</feature>
<name>A0A2S6IDB0_9ACTN</name>
<dbReference type="AlphaFoldDB" id="A0A2S6IDB0"/>
<dbReference type="Proteomes" id="UP000239485">
    <property type="component" value="Unassembled WGS sequence"/>
</dbReference>
<comment type="caution">
    <text evidence="3">The sequence shown here is derived from an EMBL/GenBank/DDBJ whole genome shotgun (WGS) entry which is preliminary data.</text>
</comment>
<dbReference type="OrthoDB" id="5148077at2"/>
<dbReference type="RefSeq" id="WP_104435104.1">
    <property type="nucleotide sequence ID" value="NZ_PTJD01000016.1"/>
</dbReference>
<dbReference type="EMBL" id="PTJD01000016">
    <property type="protein sequence ID" value="PPK92189.1"/>
    <property type="molecule type" value="Genomic_DNA"/>
</dbReference>
<evidence type="ECO:0000313" key="3">
    <source>
        <dbReference type="EMBL" id="PPK92189.1"/>
    </source>
</evidence>
<feature type="transmembrane region" description="Helical" evidence="2">
    <location>
        <begin position="198"/>
        <end position="231"/>
    </location>
</feature>
<protein>
    <recommendedName>
        <fullName evidence="5">DUF4386 family protein</fullName>
    </recommendedName>
</protein>
<keyword evidence="2" id="KW-0812">Transmembrane</keyword>